<dbReference type="Pfam" id="PF11227">
    <property type="entry name" value="DUF3025"/>
    <property type="match status" value="1"/>
</dbReference>
<dbReference type="KEGG" id="xbc:ELE36_14095"/>
<dbReference type="Proteomes" id="UP000291562">
    <property type="component" value="Chromosome"/>
</dbReference>
<organism evidence="1 2">
    <name type="scientific">Pseudolysobacter antarcticus</name>
    <dbReference type="NCBI Taxonomy" id="2511995"/>
    <lineage>
        <taxon>Bacteria</taxon>
        <taxon>Pseudomonadati</taxon>
        <taxon>Pseudomonadota</taxon>
        <taxon>Gammaproteobacteria</taxon>
        <taxon>Lysobacterales</taxon>
        <taxon>Rhodanobacteraceae</taxon>
        <taxon>Pseudolysobacter</taxon>
    </lineage>
</organism>
<reference evidence="1 2" key="1">
    <citation type="submission" date="2019-01" db="EMBL/GenBank/DDBJ databases">
        <title>Pseudolysobacter antarctica gen. nov., sp. nov., isolated from Fildes Peninsula, Antarctica.</title>
        <authorList>
            <person name="Wei Z."/>
            <person name="Peng F."/>
        </authorList>
    </citation>
    <scope>NUCLEOTIDE SEQUENCE [LARGE SCALE GENOMIC DNA]</scope>
    <source>
        <strain evidence="1 2">AQ6-296</strain>
    </source>
</reference>
<name>A0A411HLL5_9GAMM</name>
<sequence>MARYIAPSREVIAAETFAQPVFDGFDADRDWLRGAQWPSVAALNAELAAQAQTHAPALSFVAQTPALLADGLHYEKRIAEFGRIATREQNWHDLLNAMIWLRHPALKRVLNQRQVQEIACVGAKQRSRAQCALTHFDEGGVIVVLNDPALLAIWDAHDWQGLFWQNRAAWGKNIHVVVFGHALLEHALSPGLLLLGKALAVMIDAKNRDGFGVAGLHRLDANAAIATIAQGIERGELLNDPQELRPLPLSGIQGWHADNNHADFYRDAPCFRPLRDGRIYPPPTRI</sequence>
<dbReference type="AlphaFoldDB" id="A0A411HLL5"/>
<dbReference type="EMBL" id="CP035704">
    <property type="protein sequence ID" value="QBB71393.1"/>
    <property type="molecule type" value="Genomic_DNA"/>
</dbReference>
<dbReference type="InterPro" id="IPR021390">
    <property type="entry name" value="DUF3025"/>
</dbReference>
<dbReference type="RefSeq" id="WP_129834349.1">
    <property type="nucleotide sequence ID" value="NZ_CP035704.1"/>
</dbReference>
<dbReference type="OrthoDB" id="5292474at2"/>
<proteinExistence type="predicted"/>
<evidence type="ECO:0000313" key="2">
    <source>
        <dbReference type="Proteomes" id="UP000291562"/>
    </source>
</evidence>
<keyword evidence="2" id="KW-1185">Reference proteome</keyword>
<gene>
    <name evidence="1" type="ORF">ELE36_14095</name>
</gene>
<protein>
    <submittedName>
        <fullName evidence="1">DUF3025 domain-containing protein</fullName>
    </submittedName>
</protein>
<evidence type="ECO:0000313" key="1">
    <source>
        <dbReference type="EMBL" id="QBB71393.1"/>
    </source>
</evidence>
<accession>A0A411HLL5</accession>